<feature type="transmembrane region" description="Helical" evidence="1">
    <location>
        <begin position="408"/>
        <end position="430"/>
    </location>
</feature>
<evidence type="ECO:0000256" key="1">
    <source>
        <dbReference type="SAM" id="Phobius"/>
    </source>
</evidence>
<proteinExistence type="predicted"/>
<dbReference type="Proteomes" id="UP001175226">
    <property type="component" value="Unassembled WGS sequence"/>
</dbReference>
<feature type="transmembrane region" description="Helical" evidence="1">
    <location>
        <begin position="49"/>
        <end position="77"/>
    </location>
</feature>
<reference evidence="2" key="1">
    <citation type="submission" date="2023-06" db="EMBL/GenBank/DDBJ databases">
        <authorList>
            <consortium name="Lawrence Berkeley National Laboratory"/>
            <person name="Ahrendt S."/>
            <person name="Sahu N."/>
            <person name="Indic B."/>
            <person name="Wong-Bajracharya J."/>
            <person name="Merenyi Z."/>
            <person name="Ke H.-M."/>
            <person name="Monk M."/>
            <person name="Kocsube S."/>
            <person name="Drula E."/>
            <person name="Lipzen A."/>
            <person name="Balint B."/>
            <person name="Henrissat B."/>
            <person name="Andreopoulos B."/>
            <person name="Martin F.M."/>
            <person name="Harder C.B."/>
            <person name="Rigling D."/>
            <person name="Ford K.L."/>
            <person name="Foster G.D."/>
            <person name="Pangilinan J."/>
            <person name="Papanicolaou A."/>
            <person name="Barry K."/>
            <person name="LaButti K."/>
            <person name="Viragh M."/>
            <person name="Koriabine M."/>
            <person name="Yan M."/>
            <person name="Riley R."/>
            <person name="Champramary S."/>
            <person name="Plett K.L."/>
            <person name="Tsai I.J."/>
            <person name="Slot J."/>
            <person name="Sipos G."/>
            <person name="Plett J."/>
            <person name="Nagy L.G."/>
            <person name="Grigoriev I.V."/>
        </authorList>
    </citation>
    <scope>NUCLEOTIDE SEQUENCE</scope>
    <source>
        <strain evidence="2">FPL87.14</strain>
    </source>
</reference>
<gene>
    <name evidence="2" type="ORF">EV421DRAFT_2024556</name>
</gene>
<dbReference type="AlphaFoldDB" id="A0AA39IWZ8"/>
<name>A0AA39IWZ8_9AGAR</name>
<keyword evidence="1" id="KW-0812">Transmembrane</keyword>
<sequence length="499" mass="55279">MEHSTEERTNLLTPLRYKEGLSFPTAAKSETDFSPSSTTLPESHYKGQWIRLGITAAMIVGLLFGATFTAVLHLFILRGRAVSSQFWIKNSSNALSTLVQWLCAGKSNFSELQWNPILSARARRVLDHALQSETLNGWNAPVGCGIECSYTIQYTAPVLRCTELSLDEVNALLPDSQSLPTIYNSTDSLSNPTAGSIQYSPKALLAHLSSGDKELLSNNLLFSLNETAGTFTPNSENVLGALEQILVKGQENSAFDTCWCDKSAFGAFDAFKSELNQLTYDRFDVPRPYLLLVTQSMQIAVKLPFWSQDSAQFLQLVPRRNCNGTVVFTEEFQLEHQWIQLNRDSTMTRKSIMASIDIMLRRNLIHKFYVPLVNTTVAMITSMGHTTLVNASVVQDQLVWVYHGQRLWIIYATALGLTATCGGIALVCMLKNGGESDLTFWDIVRATRSSDLDTVVEGERLGDAGKDTMLQYEAVKGMDADRNASGVFVLARPRHEGSS</sequence>
<accession>A0AA39IWZ8</accession>
<comment type="caution">
    <text evidence="2">The sequence shown here is derived from an EMBL/GenBank/DDBJ whole genome shotgun (WGS) entry which is preliminary data.</text>
</comment>
<keyword evidence="3" id="KW-1185">Reference proteome</keyword>
<keyword evidence="1" id="KW-1133">Transmembrane helix</keyword>
<keyword evidence="1" id="KW-0472">Membrane</keyword>
<feature type="transmembrane region" description="Helical" evidence="1">
    <location>
        <begin position="368"/>
        <end position="388"/>
    </location>
</feature>
<protein>
    <submittedName>
        <fullName evidence="2">Uncharacterized protein</fullName>
    </submittedName>
</protein>
<dbReference type="EMBL" id="JAUEPT010000115">
    <property type="protein sequence ID" value="KAK0431400.1"/>
    <property type="molecule type" value="Genomic_DNA"/>
</dbReference>
<evidence type="ECO:0000313" key="2">
    <source>
        <dbReference type="EMBL" id="KAK0431400.1"/>
    </source>
</evidence>
<organism evidence="2 3">
    <name type="scientific">Armillaria borealis</name>
    <dbReference type="NCBI Taxonomy" id="47425"/>
    <lineage>
        <taxon>Eukaryota</taxon>
        <taxon>Fungi</taxon>
        <taxon>Dikarya</taxon>
        <taxon>Basidiomycota</taxon>
        <taxon>Agaricomycotina</taxon>
        <taxon>Agaricomycetes</taxon>
        <taxon>Agaricomycetidae</taxon>
        <taxon>Agaricales</taxon>
        <taxon>Marasmiineae</taxon>
        <taxon>Physalacriaceae</taxon>
        <taxon>Armillaria</taxon>
    </lineage>
</organism>
<evidence type="ECO:0000313" key="3">
    <source>
        <dbReference type="Proteomes" id="UP001175226"/>
    </source>
</evidence>